<dbReference type="PANTHER" id="PTHR32448">
    <property type="entry name" value="OS08G0158400 PROTEIN"/>
    <property type="match status" value="1"/>
</dbReference>
<evidence type="ECO:0000256" key="12">
    <source>
        <dbReference type="ARBA" id="ARBA00023180"/>
    </source>
</evidence>
<protein>
    <submittedName>
        <fullName evidence="15">FAD-binding Berberine family protein</fullName>
    </submittedName>
</protein>
<evidence type="ECO:0000256" key="8">
    <source>
        <dbReference type="ARBA" id="ARBA00022741"/>
    </source>
</evidence>
<dbReference type="InterPro" id="IPR016169">
    <property type="entry name" value="FAD-bd_PCMH_sub2"/>
</dbReference>
<keyword evidence="16" id="KW-1185">Reference proteome</keyword>
<comment type="similarity">
    <text evidence="3">Belongs to the oxygen-dependent FAD-linked oxidoreductase family.</text>
</comment>
<dbReference type="GO" id="GO:0016491">
    <property type="term" value="F:oxidoreductase activity"/>
    <property type="evidence" value="ECO:0007669"/>
    <property type="project" value="UniProtKB-KW"/>
</dbReference>
<gene>
    <name evidence="15" type="ORF">TCM_015129</name>
</gene>
<dbReference type="Pfam" id="PF08031">
    <property type="entry name" value="BBE"/>
    <property type="match status" value="1"/>
</dbReference>
<evidence type="ECO:0000256" key="5">
    <source>
        <dbReference type="ARBA" id="ARBA00022525"/>
    </source>
</evidence>
<dbReference type="EMBL" id="CM001881">
    <property type="protein sequence ID" value="EOY23142.1"/>
    <property type="molecule type" value="Genomic_DNA"/>
</dbReference>
<dbReference type="HOGENOM" id="CLU_018354_6_0_1"/>
<dbReference type="SUPFAM" id="SSF56176">
    <property type="entry name" value="FAD-binding/transporter-associated domain-like"/>
    <property type="match status" value="1"/>
</dbReference>
<organism evidence="15 16">
    <name type="scientific">Theobroma cacao</name>
    <name type="common">Cacao</name>
    <name type="synonym">Cocoa</name>
    <dbReference type="NCBI Taxonomy" id="3641"/>
    <lineage>
        <taxon>Eukaryota</taxon>
        <taxon>Viridiplantae</taxon>
        <taxon>Streptophyta</taxon>
        <taxon>Embryophyta</taxon>
        <taxon>Tracheophyta</taxon>
        <taxon>Spermatophyta</taxon>
        <taxon>Magnoliopsida</taxon>
        <taxon>eudicotyledons</taxon>
        <taxon>Gunneridae</taxon>
        <taxon>Pentapetalae</taxon>
        <taxon>rosids</taxon>
        <taxon>malvids</taxon>
        <taxon>Malvales</taxon>
        <taxon>Malvaceae</taxon>
        <taxon>Byttnerioideae</taxon>
        <taxon>Theobroma</taxon>
    </lineage>
</organism>
<keyword evidence="8" id="KW-0547">Nucleotide-binding</keyword>
<dbReference type="FunFam" id="3.30.43.10:FF:000004">
    <property type="entry name" value="Berberine bridge enzyme-like 15"/>
    <property type="match status" value="1"/>
</dbReference>
<dbReference type="GO" id="GO:0071949">
    <property type="term" value="F:FAD binding"/>
    <property type="evidence" value="ECO:0007669"/>
    <property type="project" value="InterPro"/>
</dbReference>
<dbReference type="Gramene" id="EOY23142">
    <property type="protein sequence ID" value="EOY23142"/>
    <property type="gene ID" value="TCM_015129"/>
</dbReference>
<keyword evidence="5" id="KW-0964">Secreted</keyword>
<feature type="chain" id="PRO_5001598513" evidence="13">
    <location>
        <begin position="23"/>
        <end position="532"/>
    </location>
</feature>
<sequence>MKLPPYSTFPFLFAILLQFSWAITARSHEKFLYCLSLHSNDSSSISRVVYSENNHSYSSILESSFQNLRFFTIATPKPLVIVAPLHASHIQTTIYCSRKHGLQIRIRSGGHDMEGLSYVSEVPFVLIDLINLRSIDIDVDNSVAWVEAGATIGELYYRIAEKSRTLAFPAGTCHTVGVGGQFSGGGYGTLFRKYGLAADNIIDAHLIDSNGRILDRKSMGEDLFWAIRGGGGGSYGVVLAWKLKLVPVPANVTVFTVTRTLEQNATELIHRSQYVAHKLPNDLFIFVSISRVNSGQEGKETIQAVFRSLFLGGADKLFSLMEKRFPELGLVKQECIEMSWIQSHLYFSDFPLERSEILLDRTAFTKGFIKVKSDYVKEPIPKIAFEGLWRRFYEEEGRYAAMNLIPYGGKMDEILETETPFPHRAGNLYKIMYTVAREEEENLEFQKYIRWIRRLYSYMTLYVSKSPREAYINYRDLDIGVNNKDNTSYARASIWGFKYFKNNFNKLVHVKTLVDPENFFKHEQSIPPLSSW</sequence>
<keyword evidence="9" id="KW-0274">FAD</keyword>
<dbReference type="STRING" id="3641.A0A061G1S4"/>
<dbReference type="Gene3D" id="3.30.465.10">
    <property type="match status" value="1"/>
</dbReference>
<comment type="cofactor">
    <cofactor evidence="1">
        <name>FAD</name>
        <dbReference type="ChEBI" id="CHEBI:57692"/>
    </cofactor>
</comment>
<dbReference type="InterPro" id="IPR036318">
    <property type="entry name" value="FAD-bd_PCMH-like_sf"/>
</dbReference>
<comment type="subcellular location">
    <subcellularLocation>
        <location evidence="2">Secreted</location>
        <location evidence="2">Cell wall</location>
    </subcellularLocation>
</comment>
<feature type="domain" description="FAD-binding PCMH-type" evidence="14">
    <location>
        <begin position="74"/>
        <end position="248"/>
    </location>
</feature>
<proteinExistence type="inferred from homology"/>
<evidence type="ECO:0000256" key="13">
    <source>
        <dbReference type="SAM" id="SignalP"/>
    </source>
</evidence>
<dbReference type="Proteomes" id="UP000026915">
    <property type="component" value="Chromosome 3"/>
</dbReference>
<dbReference type="OMA" id="MRISICS"/>
<dbReference type="AlphaFoldDB" id="A0A061G1S4"/>
<dbReference type="PROSITE" id="PS51387">
    <property type="entry name" value="FAD_PCMH"/>
    <property type="match status" value="1"/>
</dbReference>
<evidence type="ECO:0000256" key="9">
    <source>
        <dbReference type="ARBA" id="ARBA00022827"/>
    </source>
</evidence>
<evidence type="ECO:0000256" key="3">
    <source>
        <dbReference type="ARBA" id="ARBA00005466"/>
    </source>
</evidence>
<dbReference type="eggNOG" id="ENOG502QVGN">
    <property type="taxonomic scope" value="Eukaryota"/>
</dbReference>
<dbReference type="InParanoid" id="A0A061G1S4"/>
<dbReference type="InterPro" id="IPR016166">
    <property type="entry name" value="FAD-bd_PCMH"/>
</dbReference>
<dbReference type="FunCoup" id="A0A061G1S4">
    <property type="interactions" value="56"/>
</dbReference>
<evidence type="ECO:0000256" key="4">
    <source>
        <dbReference type="ARBA" id="ARBA00022512"/>
    </source>
</evidence>
<keyword evidence="11" id="KW-1015">Disulfide bond</keyword>
<dbReference type="InterPro" id="IPR016167">
    <property type="entry name" value="FAD-bd_PCMH_sub1"/>
</dbReference>
<dbReference type="Gene3D" id="3.40.462.20">
    <property type="match status" value="1"/>
</dbReference>
<accession>A0A061G1S4</accession>
<evidence type="ECO:0000256" key="11">
    <source>
        <dbReference type="ARBA" id="ARBA00023157"/>
    </source>
</evidence>
<evidence type="ECO:0000256" key="6">
    <source>
        <dbReference type="ARBA" id="ARBA00022630"/>
    </source>
</evidence>
<dbReference type="InterPro" id="IPR012951">
    <property type="entry name" value="BBE"/>
</dbReference>
<dbReference type="Pfam" id="PF01565">
    <property type="entry name" value="FAD_binding_4"/>
    <property type="match status" value="1"/>
</dbReference>
<keyword evidence="6" id="KW-0285">Flavoprotein</keyword>
<dbReference type="InterPro" id="IPR006094">
    <property type="entry name" value="Oxid_FAD_bind_N"/>
</dbReference>
<keyword evidence="10" id="KW-0560">Oxidoreductase</keyword>
<keyword evidence="12" id="KW-0325">Glycoprotein</keyword>
<reference evidence="15 16" key="1">
    <citation type="journal article" date="2013" name="Genome Biol.">
        <title>The genome sequence of the most widely cultivated cacao type and its use to identify candidate genes regulating pod color.</title>
        <authorList>
            <person name="Motamayor J.C."/>
            <person name="Mockaitis K."/>
            <person name="Schmutz J."/>
            <person name="Haiminen N."/>
            <person name="Iii D.L."/>
            <person name="Cornejo O."/>
            <person name="Findley S.D."/>
            <person name="Zheng P."/>
            <person name="Utro F."/>
            <person name="Royaert S."/>
            <person name="Saski C."/>
            <person name="Jenkins J."/>
            <person name="Podicheti R."/>
            <person name="Zhao M."/>
            <person name="Scheffler B.E."/>
            <person name="Stack J.C."/>
            <person name="Feltus F.A."/>
            <person name="Mustiga G.M."/>
            <person name="Amores F."/>
            <person name="Phillips W."/>
            <person name="Marelli J.P."/>
            <person name="May G.D."/>
            <person name="Shapiro H."/>
            <person name="Ma J."/>
            <person name="Bustamante C.D."/>
            <person name="Schnell R.J."/>
            <person name="Main D."/>
            <person name="Gilbert D."/>
            <person name="Parida L."/>
            <person name="Kuhn D.N."/>
        </authorList>
    </citation>
    <scope>NUCLEOTIDE SEQUENCE [LARGE SCALE GENOMIC DNA]</scope>
    <source>
        <strain evidence="16">cv. Matina 1-6</strain>
    </source>
</reference>
<evidence type="ECO:0000256" key="1">
    <source>
        <dbReference type="ARBA" id="ARBA00001974"/>
    </source>
</evidence>
<keyword evidence="7 13" id="KW-0732">Signal</keyword>
<dbReference type="Gene3D" id="3.30.43.10">
    <property type="entry name" value="Uridine Diphospho-n-acetylenolpyruvylglucosamine Reductase, domain 2"/>
    <property type="match status" value="1"/>
</dbReference>
<evidence type="ECO:0000313" key="16">
    <source>
        <dbReference type="Proteomes" id="UP000026915"/>
    </source>
</evidence>
<feature type="signal peptide" evidence="13">
    <location>
        <begin position="1"/>
        <end position="22"/>
    </location>
</feature>
<name>A0A061G1S4_THECC</name>
<keyword evidence="4" id="KW-0134">Cell wall</keyword>
<evidence type="ECO:0000259" key="14">
    <source>
        <dbReference type="PROSITE" id="PS51387"/>
    </source>
</evidence>
<evidence type="ECO:0000256" key="7">
    <source>
        <dbReference type="ARBA" id="ARBA00022729"/>
    </source>
</evidence>
<evidence type="ECO:0000256" key="10">
    <source>
        <dbReference type="ARBA" id="ARBA00023002"/>
    </source>
</evidence>
<evidence type="ECO:0000256" key="2">
    <source>
        <dbReference type="ARBA" id="ARBA00004191"/>
    </source>
</evidence>
<evidence type="ECO:0000313" key="15">
    <source>
        <dbReference type="EMBL" id="EOY23142.1"/>
    </source>
</evidence>